<dbReference type="GeneID" id="19157220"/>
<dbReference type="EMBL" id="AMWN01000002">
    <property type="protein sequence ID" value="EXJ93927.1"/>
    <property type="molecule type" value="Genomic_DNA"/>
</dbReference>
<keyword evidence="2" id="KW-0326">Glycosidase</keyword>
<dbReference type="GO" id="GO:0000272">
    <property type="term" value="P:polysaccharide catabolic process"/>
    <property type="evidence" value="ECO:0007669"/>
    <property type="project" value="UniProtKB-KW"/>
</dbReference>
<keyword evidence="3" id="KW-0732">Signal</keyword>
<evidence type="ECO:0008006" key="6">
    <source>
        <dbReference type="Google" id="ProtNLM"/>
    </source>
</evidence>
<accession>W9YM14</accession>
<organism evidence="4 5">
    <name type="scientific">Capronia coronata CBS 617.96</name>
    <dbReference type="NCBI Taxonomy" id="1182541"/>
    <lineage>
        <taxon>Eukaryota</taxon>
        <taxon>Fungi</taxon>
        <taxon>Dikarya</taxon>
        <taxon>Ascomycota</taxon>
        <taxon>Pezizomycotina</taxon>
        <taxon>Eurotiomycetes</taxon>
        <taxon>Chaetothyriomycetidae</taxon>
        <taxon>Chaetothyriales</taxon>
        <taxon>Herpotrichiellaceae</taxon>
        <taxon>Capronia</taxon>
    </lineage>
</organism>
<dbReference type="InterPro" id="IPR002594">
    <property type="entry name" value="GH12"/>
</dbReference>
<dbReference type="Pfam" id="PF01670">
    <property type="entry name" value="Glyco_hydro_12"/>
    <property type="match status" value="1"/>
</dbReference>
<evidence type="ECO:0000313" key="4">
    <source>
        <dbReference type="EMBL" id="EXJ93927.1"/>
    </source>
</evidence>
<dbReference type="GO" id="GO:0008810">
    <property type="term" value="F:cellulase activity"/>
    <property type="evidence" value="ECO:0007669"/>
    <property type="project" value="InterPro"/>
</dbReference>
<dbReference type="RefSeq" id="XP_007721421.1">
    <property type="nucleotide sequence ID" value="XM_007723231.1"/>
</dbReference>
<evidence type="ECO:0000313" key="5">
    <source>
        <dbReference type="Proteomes" id="UP000019484"/>
    </source>
</evidence>
<comment type="similarity">
    <text evidence="1 2">Belongs to the glycosyl hydrolase 12 (cellulase H) family.</text>
</comment>
<dbReference type="Proteomes" id="UP000019484">
    <property type="component" value="Unassembled WGS sequence"/>
</dbReference>
<evidence type="ECO:0000256" key="2">
    <source>
        <dbReference type="RuleBase" id="RU361163"/>
    </source>
</evidence>
<keyword evidence="2" id="KW-0624">Polysaccharide degradation</keyword>
<dbReference type="PANTHER" id="PTHR34002">
    <property type="entry name" value="BLR1656 PROTEIN"/>
    <property type="match status" value="1"/>
</dbReference>
<dbReference type="OrthoDB" id="89349at2759"/>
<name>W9YM14_9EURO</name>
<feature type="signal peptide" evidence="3">
    <location>
        <begin position="1"/>
        <end position="22"/>
    </location>
</feature>
<dbReference type="eggNOG" id="ENOG502SRGF">
    <property type="taxonomic scope" value="Eukaryota"/>
</dbReference>
<comment type="caution">
    <text evidence="4">The sequence shown here is derived from an EMBL/GenBank/DDBJ whole genome shotgun (WGS) entry which is preliminary data.</text>
</comment>
<evidence type="ECO:0000256" key="3">
    <source>
        <dbReference type="SAM" id="SignalP"/>
    </source>
</evidence>
<dbReference type="InterPro" id="IPR013320">
    <property type="entry name" value="ConA-like_dom_sf"/>
</dbReference>
<protein>
    <recommendedName>
        <fullName evidence="6">Murein transglycosylase</fullName>
    </recommendedName>
</protein>
<dbReference type="HOGENOM" id="CLU_065183_0_0_1"/>
<dbReference type="InterPro" id="IPR013319">
    <property type="entry name" value="GH11/12"/>
</dbReference>
<sequence>MKWTESAWPALAVLFLTLQVGAQSVTKCGNTGDTSYYNSTTLPYVFYNNPWGNDGSGFSCITVKNNGTAFDATWRWINNSDSVHAYPHFKLDSPLYPLSVRELAAVDFEGTWGLNVTSAANDTDQQRLQALDDNYVQYNVALDMFLDANASQASADLPGYEIMVWLSYSYDVYPVGIDKSSPDKDQYIIGDTRFFLFSGTNSQNQTVFSWLPEHNLTASNADYSPLIHYLWQFNFMPADIYLGTVQFGTETYHATSEVLFRATNYTLSLDRNRTQDLSQSPLQRVDTVSVPTQVPTMDRFKSLSAPRLCGGNSISWLAGVWSVAFIWLTVVW</sequence>
<dbReference type="Gene3D" id="2.60.120.180">
    <property type="match status" value="1"/>
</dbReference>
<feature type="chain" id="PRO_5004932844" description="Murein transglycosylase" evidence="3">
    <location>
        <begin position="23"/>
        <end position="332"/>
    </location>
</feature>
<dbReference type="AlphaFoldDB" id="W9YM14"/>
<dbReference type="SUPFAM" id="SSF49899">
    <property type="entry name" value="Concanavalin A-like lectins/glucanases"/>
    <property type="match status" value="1"/>
</dbReference>
<keyword evidence="2" id="KW-0378">Hydrolase</keyword>
<keyword evidence="5" id="KW-1185">Reference proteome</keyword>
<gene>
    <name evidence="4" type="ORF">A1O1_02320</name>
</gene>
<reference evidence="4 5" key="1">
    <citation type="submission" date="2013-03" db="EMBL/GenBank/DDBJ databases">
        <title>The Genome Sequence of Capronia coronata CBS 617.96.</title>
        <authorList>
            <consortium name="The Broad Institute Genomics Platform"/>
            <person name="Cuomo C."/>
            <person name="de Hoog S."/>
            <person name="Gorbushina A."/>
            <person name="Walker B."/>
            <person name="Young S.K."/>
            <person name="Zeng Q."/>
            <person name="Gargeya S."/>
            <person name="Fitzgerald M."/>
            <person name="Haas B."/>
            <person name="Abouelleil A."/>
            <person name="Allen A.W."/>
            <person name="Alvarado L."/>
            <person name="Arachchi H.M."/>
            <person name="Berlin A.M."/>
            <person name="Chapman S.B."/>
            <person name="Gainer-Dewar J."/>
            <person name="Goldberg J."/>
            <person name="Griggs A."/>
            <person name="Gujja S."/>
            <person name="Hansen M."/>
            <person name="Howarth C."/>
            <person name="Imamovic A."/>
            <person name="Ireland A."/>
            <person name="Larimer J."/>
            <person name="McCowan C."/>
            <person name="Murphy C."/>
            <person name="Pearson M."/>
            <person name="Poon T.W."/>
            <person name="Priest M."/>
            <person name="Roberts A."/>
            <person name="Saif S."/>
            <person name="Shea T."/>
            <person name="Sisk P."/>
            <person name="Sykes S."/>
            <person name="Wortman J."/>
            <person name="Nusbaum C."/>
            <person name="Birren B."/>
        </authorList>
    </citation>
    <scope>NUCLEOTIDE SEQUENCE [LARGE SCALE GENOMIC DNA]</scope>
    <source>
        <strain evidence="4 5">CBS 617.96</strain>
    </source>
</reference>
<keyword evidence="2" id="KW-0119">Carbohydrate metabolism</keyword>
<dbReference type="STRING" id="1182541.W9YM14"/>
<proteinExistence type="inferred from homology"/>
<evidence type="ECO:0000256" key="1">
    <source>
        <dbReference type="ARBA" id="ARBA00005519"/>
    </source>
</evidence>
<dbReference type="PANTHER" id="PTHR34002:SF11">
    <property type="entry name" value="CONCANAVALIN A-LIKE LECTIN_GLUCANASE"/>
    <property type="match status" value="1"/>
</dbReference>